<keyword evidence="2" id="KW-0732">Signal</keyword>
<dbReference type="Proteomes" id="UP000242763">
    <property type="component" value="Unassembled WGS sequence"/>
</dbReference>
<dbReference type="EMBL" id="FORF01000002">
    <property type="protein sequence ID" value="SFI43819.1"/>
    <property type="molecule type" value="Genomic_DNA"/>
</dbReference>
<evidence type="ECO:0000256" key="2">
    <source>
        <dbReference type="SAM" id="SignalP"/>
    </source>
</evidence>
<proteinExistence type="predicted"/>
<sequence length="310" mass="32109">MPTRSDISICRAFAGKVIALAAAGLLLTACAQPVAKLERSSLSLETDAQDALALPPPGGPSVVSVVERRFANAIQQDIILSTVATTAGQNTLRVQFFGPVGADGGETTLADLQPTEGSIAREMRRVLPGIAMARSPLFAQNSYGPFGYATGRSGTNDLCLYAWQRIAPMRTEGTFRARGSVQVRLRLCQTNATEEGLLAIMYGYTINAAMGGYGWNPYGVLPAADSRLGMTGQPIHPYGLAGSAVLSASSPVEVLPTARPAVPRPTVASAPEVRVAPPPVPANAPIVPLPPSSAASSSQATPVVPPPPSD</sequence>
<dbReference type="STRING" id="1121003.SAMN03080618_00432"/>
<dbReference type="InterPro" id="IPR031482">
    <property type="entry name" value="CBP_BcsN"/>
</dbReference>
<name>A0A1I3I7F3_9HYPH</name>
<reference evidence="4" key="1">
    <citation type="submission" date="2016-10" db="EMBL/GenBank/DDBJ databases">
        <authorList>
            <person name="Varghese N."/>
            <person name="Submissions S."/>
        </authorList>
    </citation>
    <scope>NUCLEOTIDE SEQUENCE [LARGE SCALE GENOMIC DNA]</scope>
    <source>
        <strain evidence="4">DSM 21857</strain>
    </source>
</reference>
<accession>A0A1I3I7F3</accession>
<feature type="signal peptide" evidence="2">
    <location>
        <begin position="1"/>
        <end position="31"/>
    </location>
</feature>
<feature type="region of interest" description="Disordered" evidence="1">
    <location>
        <begin position="262"/>
        <end position="310"/>
    </location>
</feature>
<evidence type="ECO:0000313" key="4">
    <source>
        <dbReference type="Proteomes" id="UP000242763"/>
    </source>
</evidence>
<dbReference type="PROSITE" id="PS51257">
    <property type="entry name" value="PROKAR_LIPOPROTEIN"/>
    <property type="match status" value="1"/>
</dbReference>
<feature type="compositionally biased region" description="Pro residues" evidence="1">
    <location>
        <begin position="276"/>
        <end position="291"/>
    </location>
</feature>
<keyword evidence="4" id="KW-1185">Reference proteome</keyword>
<protein>
    <submittedName>
        <fullName evidence="3">Cellulose biosynthesis protein BcsN</fullName>
    </submittedName>
</protein>
<organism evidence="3 4">
    <name type="scientific">Aquamicrobium aerolatum DSM 21857</name>
    <dbReference type="NCBI Taxonomy" id="1121003"/>
    <lineage>
        <taxon>Bacteria</taxon>
        <taxon>Pseudomonadati</taxon>
        <taxon>Pseudomonadota</taxon>
        <taxon>Alphaproteobacteria</taxon>
        <taxon>Hyphomicrobiales</taxon>
        <taxon>Phyllobacteriaceae</taxon>
        <taxon>Aerobium</taxon>
    </lineage>
</organism>
<evidence type="ECO:0000256" key="1">
    <source>
        <dbReference type="SAM" id="MobiDB-lite"/>
    </source>
</evidence>
<feature type="chain" id="PRO_5017378628" evidence="2">
    <location>
        <begin position="32"/>
        <end position="310"/>
    </location>
</feature>
<dbReference type="Pfam" id="PF17038">
    <property type="entry name" value="CBP_BcsN"/>
    <property type="match status" value="1"/>
</dbReference>
<dbReference type="AlphaFoldDB" id="A0A1I3I7F3"/>
<evidence type="ECO:0000313" key="3">
    <source>
        <dbReference type="EMBL" id="SFI43819.1"/>
    </source>
</evidence>
<gene>
    <name evidence="3" type="ORF">SAMN03080618_00432</name>
</gene>
<feature type="compositionally biased region" description="Low complexity" evidence="1">
    <location>
        <begin position="292"/>
        <end position="302"/>
    </location>
</feature>